<organism evidence="1">
    <name type="scientific">invertebrate metagenome</name>
    <dbReference type="NCBI Taxonomy" id="1711999"/>
    <lineage>
        <taxon>unclassified sequences</taxon>
        <taxon>metagenomes</taxon>
        <taxon>organismal metagenomes</taxon>
    </lineage>
</organism>
<dbReference type="AlphaFoldDB" id="A0A2H9T708"/>
<dbReference type="SMART" id="SM00028">
    <property type="entry name" value="TPR"/>
    <property type="match status" value="2"/>
</dbReference>
<accession>A0A2H9T708</accession>
<dbReference type="InterPro" id="IPR019734">
    <property type="entry name" value="TPR_rpt"/>
</dbReference>
<evidence type="ECO:0000313" key="1">
    <source>
        <dbReference type="EMBL" id="PJE78982.1"/>
    </source>
</evidence>
<dbReference type="Pfam" id="PF13181">
    <property type="entry name" value="TPR_8"/>
    <property type="match status" value="1"/>
</dbReference>
<proteinExistence type="predicted"/>
<comment type="caution">
    <text evidence="1">The sequence shown here is derived from an EMBL/GenBank/DDBJ whole genome shotgun (WGS) entry which is preliminary data.</text>
</comment>
<name>A0A2H9T708_9ZZZZ</name>
<dbReference type="Gene3D" id="1.25.40.10">
    <property type="entry name" value="Tetratricopeptide repeat domain"/>
    <property type="match status" value="1"/>
</dbReference>
<dbReference type="EMBL" id="NSIT01000109">
    <property type="protein sequence ID" value="PJE78982.1"/>
    <property type="molecule type" value="Genomic_DNA"/>
</dbReference>
<protein>
    <submittedName>
        <fullName evidence="1">Uncharacterized protein</fullName>
    </submittedName>
</protein>
<sequence length="122" mass="13566">MSLHYSVLFLVVVLSGCATSVFKQDGMGATTVVENQSPQPAWAMLLNKAVNARNKGNLDKAASDLSRAMRMKPAEPQIYYQMALLRQLQEKPENAKQLAIRALSLSPDEYLTEQIRSLLKTL</sequence>
<reference evidence="1" key="1">
    <citation type="journal article" date="2017" name="Appl. Environ. Microbiol.">
        <title>Molecular characterization of an Endozoicomonas-like organism causing infection in king scallop Pecten maximus L.</title>
        <authorList>
            <person name="Cano I."/>
            <person name="van Aerle R."/>
            <person name="Ross S."/>
            <person name="Verner-Jeffreys D.W."/>
            <person name="Paley R.K."/>
            <person name="Rimmer G."/>
            <person name="Ryder D."/>
            <person name="Hooper P."/>
            <person name="Stone D."/>
            <person name="Feist S.W."/>
        </authorList>
    </citation>
    <scope>NUCLEOTIDE SEQUENCE</scope>
</reference>
<gene>
    <name evidence="1" type="ORF">CI610_02060</name>
</gene>
<dbReference type="InterPro" id="IPR011990">
    <property type="entry name" value="TPR-like_helical_dom_sf"/>
</dbReference>
<dbReference type="SUPFAM" id="SSF48452">
    <property type="entry name" value="TPR-like"/>
    <property type="match status" value="1"/>
</dbReference>